<dbReference type="AlphaFoldDB" id="A0A1S7BBW4"/>
<sequence>MPATDLRFSGRIAGYGTTGGVRIVLGLWSTSPFGSFADAMIEDSRGKRLLLAPTQEIADFISSTYTFDDVEIGTVGWTRLPTGLRFVGGPLDTTLRIGGSSPLGRALRVVPKPVAVNPVWLQTIDPLARVLQPGARTAGSAGNGRREYYGVTGARRITAATASWSGADLGTLARLDPPVRFGFGSAPADPHLVDIVTTVRQPA</sequence>
<proteinExistence type="predicted"/>
<gene>
    <name evidence="1" type="ORF">EDD42_2878</name>
</gene>
<dbReference type="Proteomes" id="UP000266915">
    <property type="component" value="Unassembled WGS sequence"/>
</dbReference>
<keyword evidence="2" id="KW-1185">Reference proteome</keyword>
<dbReference type="KEGG" id="pflu:BWO91_15605"/>
<name>A0A1S7BBW4_9MICO</name>
<dbReference type="RefSeq" id="WP_064295001.1">
    <property type="nucleotide sequence ID" value="NZ_CP019402.1"/>
</dbReference>
<accession>A0A1S7BBW4</accession>
<protein>
    <submittedName>
        <fullName evidence="1">Uncharacterized protein</fullName>
    </submittedName>
</protein>
<organism evidence="1 2">
    <name type="scientific">Plantibacter flavus</name>
    <dbReference type="NCBI Taxonomy" id="150123"/>
    <lineage>
        <taxon>Bacteria</taxon>
        <taxon>Bacillati</taxon>
        <taxon>Actinomycetota</taxon>
        <taxon>Actinomycetes</taxon>
        <taxon>Micrococcales</taxon>
        <taxon>Microbacteriaceae</taxon>
        <taxon>Plantibacter</taxon>
    </lineage>
</organism>
<reference evidence="1 2" key="1">
    <citation type="submission" date="2018-11" db="EMBL/GenBank/DDBJ databases">
        <title>Sequencing the genomes of 1000 actinobacteria strains.</title>
        <authorList>
            <person name="Klenk H.-P."/>
        </authorList>
    </citation>
    <scope>NUCLEOTIDE SEQUENCE [LARGE SCALE GENOMIC DNA]</scope>
    <source>
        <strain evidence="1 2">DSM 14012</strain>
    </source>
</reference>
<dbReference type="OrthoDB" id="3571220at2"/>
<evidence type="ECO:0000313" key="2">
    <source>
        <dbReference type="Proteomes" id="UP000266915"/>
    </source>
</evidence>
<dbReference type="EMBL" id="RKHL01000001">
    <property type="protein sequence ID" value="ROR82782.1"/>
    <property type="molecule type" value="Genomic_DNA"/>
</dbReference>
<dbReference type="STRING" id="150123.BWO91_15605"/>
<evidence type="ECO:0000313" key="1">
    <source>
        <dbReference type="EMBL" id="ROR82782.1"/>
    </source>
</evidence>
<comment type="caution">
    <text evidence="1">The sequence shown here is derived from an EMBL/GenBank/DDBJ whole genome shotgun (WGS) entry which is preliminary data.</text>
</comment>